<dbReference type="Pfam" id="PF02603">
    <property type="entry name" value="Hpr_kinase_N"/>
    <property type="match status" value="1"/>
</dbReference>
<evidence type="ECO:0000256" key="7">
    <source>
        <dbReference type="ARBA" id="ARBA00022741"/>
    </source>
</evidence>
<dbReference type="FunFam" id="3.40.50.300:FF:000174">
    <property type="entry name" value="HPr kinase/phosphorylase"/>
    <property type="match status" value="1"/>
</dbReference>
<keyword evidence="5 13" id="KW-0808">Transferase</keyword>
<dbReference type="GO" id="GO:0004712">
    <property type="term" value="F:protein serine/threonine/tyrosine kinase activity"/>
    <property type="evidence" value="ECO:0007669"/>
    <property type="project" value="UniProtKB-UniRule"/>
</dbReference>
<evidence type="ECO:0000256" key="6">
    <source>
        <dbReference type="ARBA" id="ARBA00022723"/>
    </source>
</evidence>
<dbReference type="InterPro" id="IPR027417">
    <property type="entry name" value="P-loop_NTPase"/>
</dbReference>
<dbReference type="SUPFAM" id="SSF53795">
    <property type="entry name" value="PEP carboxykinase-like"/>
    <property type="match status" value="1"/>
</dbReference>
<feature type="region of interest" description="Important for the catalytic mechanism of both phosphorylation and dephosphorylation" evidence="13">
    <location>
        <begin position="205"/>
        <end position="214"/>
    </location>
</feature>
<feature type="active site" evidence="13">
    <location>
        <position position="163"/>
    </location>
</feature>
<dbReference type="InterPro" id="IPR011104">
    <property type="entry name" value="Hpr_kin/Pase_C"/>
</dbReference>
<keyword evidence="6 13" id="KW-0479">Metal-binding</keyword>
<protein>
    <recommendedName>
        <fullName evidence="13">HPr kinase/phosphorylase</fullName>
        <shortName evidence="13">HPrK/P</shortName>
        <ecNumber evidence="13">2.7.11.-</ecNumber>
        <ecNumber evidence="13">2.7.4.-</ecNumber>
    </recommendedName>
    <alternativeName>
        <fullName evidence="13">HPr(Ser) kinase/phosphorylase</fullName>
    </alternativeName>
</protein>
<dbReference type="GO" id="GO:0006109">
    <property type="term" value="P:regulation of carbohydrate metabolic process"/>
    <property type="evidence" value="ECO:0007669"/>
    <property type="project" value="UniProtKB-UniRule"/>
</dbReference>
<dbReference type="GO" id="GO:0000287">
    <property type="term" value="F:magnesium ion binding"/>
    <property type="evidence" value="ECO:0007669"/>
    <property type="project" value="UniProtKB-UniRule"/>
</dbReference>
<feature type="active site" description="Proton acceptor; for phosphorylation activity. Proton donor; for dephosphorylation activity" evidence="13">
    <location>
        <position position="181"/>
    </location>
</feature>
<accession>A0A933IBC9</accession>
<comment type="cofactor">
    <cofactor evidence="2 13">
        <name>Mg(2+)</name>
        <dbReference type="ChEBI" id="CHEBI:18420"/>
    </cofactor>
</comment>
<comment type="function">
    <text evidence="13">Catalyzes the ATP- as well as the pyrophosphate-dependent phosphorylation of a specific serine residue in HPr, a phosphocarrier protein of the phosphoenolpyruvate-dependent sugar phosphotransferase system (PTS). HprK/P also catalyzes the pyrophosphate-producing, inorganic phosphate-dependent dephosphorylation (phosphorolysis) of seryl-phosphorylated HPr (P-Ser-HPr).</text>
</comment>
<feature type="binding site" evidence="13">
    <location>
        <begin position="157"/>
        <end position="164"/>
    </location>
    <ligand>
        <name>ATP</name>
        <dbReference type="ChEBI" id="CHEBI:30616"/>
    </ligand>
</feature>
<comment type="similarity">
    <text evidence="3 13">Belongs to the HPrK/P family.</text>
</comment>
<feature type="domain" description="HPr(Ser) kinase/phosphorylase N-terminal" evidence="14">
    <location>
        <begin position="4"/>
        <end position="131"/>
    </location>
</feature>
<dbReference type="CDD" id="cd01918">
    <property type="entry name" value="HprK_C"/>
    <property type="match status" value="1"/>
</dbReference>
<gene>
    <name evidence="13 16" type="primary">hprK</name>
    <name evidence="16" type="ORF">HY768_06395</name>
</gene>
<feature type="binding site" evidence="13">
    <location>
        <position position="206"/>
    </location>
    <ligand>
        <name>Mg(2+)</name>
        <dbReference type="ChEBI" id="CHEBI:18420"/>
    </ligand>
</feature>
<dbReference type="InterPro" id="IPR028979">
    <property type="entry name" value="Ser_kin/Pase_Hpr-like_N_sf"/>
</dbReference>
<keyword evidence="4 13" id="KW-0723">Serine/threonine-protein kinase</keyword>
<evidence type="ECO:0000259" key="15">
    <source>
        <dbReference type="Pfam" id="PF07475"/>
    </source>
</evidence>
<comment type="subunit">
    <text evidence="13">Homohexamer.</text>
</comment>
<comment type="catalytic activity">
    <reaction evidence="1 13">
        <text>[HPr protein]-L-serine + ATP = [HPr protein]-O-phospho-L-serine + ADP + H(+)</text>
        <dbReference type="Rhea" id="RHEA:46600"/>
        <dbReference type="Rhea" id="RHEA-COMP:11602"/>
        <dbReference type="Rhea" id="RHEA-COMP:11603"/>
        <dbReference type="ChEBI" id="CHEBI:15378"/>
        <dbReference type="ChEBI" id="CHEBI:29999"/>
        <dbReference type="ChEBI" id="CHEBI:30616"/>
        <dbReference type="ChEBI" id="CHEBI:83421"/>
        <dbReference type="ChEBI" id="CHEBI:456216"/>
    </reaction>
</comment>
<dbReference type="Proteomes" id="UP000736328">
    <property type="component" value="Unassembled WGS sequence"/>
</dbReference>
<dbReference type="SUPFAM" id="SSF75138">
    <property type="entry name" value="HprK N-terminal domain-like"/>
    <property type="match status" value="1"/>
</dbReference>
<comment type="catalytic activity">
    <reaction evidence="12 13">
        <text>[HPr protein]-O-phospho-L-serine + phosphate + H(+) = [HPr protein]-L-serine + diphosphate</text>
        <dbReference type="Rhea" id="RHEA:46604"/>
        <dbReference type="Rhea" id="RHEA-COMP:11602"/>
        <dbReference type="Rhea" id="RHEA-COMP:11603"/>
        <dbReference type="ChEBI" id="CHEBI:15378"/>
        <dbReference type="ChEBI" id="CHEBI:29999"/>
        <dbReference type="ChEBI" id="CHEBI:33019"/>
        <dbReference type="ChEBI" id="CHEBI:43474"/>
        <dbReference type="ChEBI" id="CHEBI:83421"/>
    </reaction>
</comment>
<evidence type="ECO:0000313" key="16">
    <source>
        <dbReference type="EMBL" id="MBI4726838.1"/>
    </source>
</evidence>
<evidence type="ECO:0000256" key="10">
    <source>
        <dbReference type="ARBA" id="ARBA00022842"/>
    </source>
</evidence>
<evidence type="ECO:0000313" key="17">
    <source>
        <dbReference type="Proteomes" id="UP000736328"/>
    </source>
</evidence>
<dbReference type="InterPro" id="IPR003755">
    <property type="entry name" value="HPr(Ser)_kin/Pase"/>
</dbReference>
<feature type="binding site" evidence="13">
    <location>
        <position position="164"/>
    </location>
    <ligand>
        <name>Mg(2+)</name>
        <dbReference type="ChEBI" id="CHEBI:18420"/>
    </ligand>
</feature>
<evidence type="ECO:0000256" key="8">
    <source>
        <dbReference type="ARBA" id="ARBA00022777"/>
    </source>
</evidence>
<dbReference type="EC" id="2.7.4.-" evidence="13"/>
<organism evidence="16 17">
    <name type="scientific">candidate division TA06 bacterium</name>
    <dbReference type="NCBI Taxonomy" id="2250710"/>
    <lineage>
        <taxon>Bacteria</taxon>
        <taxon>Bacteria division TA06</taxon>
    </lineage>
</organism>
<feature type="active site" evidence="13">
    <location>
        <position position="247"/>
    </location>
</feature>
<feature type="domain" description="HPr kinase/phosphorylase C-terminal" evidence="15">
    <location>
        <begin position="134"/>
        <end position="302"/>
    </location>
</feature>
<dbReference type="HAMAP" id="MF_01249">
    <property type="entry name" value="HPr_kinase"/>
    <property type="match status" value="1"/>
</dbReference>
<dbReference type="PANTHER" id="PTHR30305">
    <property type="entry name" value="PROTEIN YJDM-RELATED"/>
    <property type="match status" value="1"/>
</dbReference>
<reference evidence="16" key="1">
    <citation type="submission" date="2020-07" db="EMBL/GenBank/DDBJ databases">
        <title>Huge and variable diversity of episymbiotic CPR bacteria and DPANN archaea in groundwater ecosystems.</title>
        <authorList>
            <person name="He C.Y."/>
            <person name="Keren R."/>
            <person name="Whittaker M."/>
            <person name="Farag I.F."/>
            <person name="Doudna J."/>
            <person name="Cate J.H.D."/>
            <person name="Banfield J.F."/>
        </authorList>
    </citation>
    <scope>NUCLEOTIDE SEQUENCE</scope>
    <source>
        <strain evidence="16">NC_groundwater_1520_Pr4_B-0.1um_53_5</strain>
    </source>
</reference>
<comment type="domain">
    <text evidence="13">The Walker A ATP-binding motif also binds Pi and PPi.</text>
</comment>
<comment type="caution">
    <text evidence="16">The sequence shown here is derived from an EMBL/GenBank/DDBJ whole genome shotgun (WGS) entry which is preliminary data.</text>
</comment>
<dbReference type="InterPro" id="IPR011126">
    <property type="entry name" value="Hpr_kin/Pase_Hpr_N"/>
</dbReference>
<keyword evidence="9 13" id="KW-0067">ATP-binding</keyword>
<dbReference type="Pfam" id="PF07475">
    <property type="entry name" value="Hpr_kinase_C"/>
    <property type="match status" value="1"/>
</dbReference>
<keyword evidence="8 13" id="KW-0418">Kinase</keyword>
<evidence type="ECO:0000256" key="12">
    <source>
        <dbReference type="ARBA" id="ARBA00047657"/>
    </source>
</evidence>
<dbReference type="AlphaFoldDB" id="A0A933IBC9"/>
<evidence type="ECO:0000256" key="5">
    <source>
        <dbReference type="ARBA" id="ARBA00022679"/>
    </source>
</evidence>
<dbReference type="GO" id="GO:0000155">
    <property type="term" value="F:phosphorelay sensor kinase activity"/>
    <property type="evidence" value="ECO:0007669"/>
    <property type="project" value="InterPro"/>
</dbReference>
<keyword evidence="10 13" id="KW-0460">Magnesium</keyword>
<dbReference type="NCBIfam" id="TIGR00679">
    <property type="entry name" value="hpr-ser"/>
    <property type="match status" value="1"/>
</dbReference>
<feature type="region of interest" description="Important for the catalytic mechanism of dephosphorylation" evidence="13">
    <location>
        <begin position="268"/>
        <end position="273"/>
    </location>
</feature>
<sequence length="322" mass="36290">MKEISVQELLDDRQEFLHLELLTGKTGLERKIIIADANRPGLALSGYMGYFLWERIQIIGITETGYLETLSPDKRVESLKRITAFELPCIIISKGLAAHPELVAICLERRIPLLRTGLDTTDFIHKLSSYIDNRLAPTTTVHGTLVDVYGLGLLYTGDSGIGKSECALDLVERGHRLVADDVVEIKKRGQSVLIGFGNKLLRHHMEIRGIGIIDLATIFGIRAVRMRKRIEVEVRLKRWSDDEDYERVGLDEKPTTILGVEIPLVTVPVVPGKNISVISEVIAMNQLLKVCGYRTPEEFNNRLLESMQKKFEAAKFEEDDLE</sequence>
<keyword evidence="7 13" id="KW-0547">Nucleotide-binding</keyword>
<keyword evidence="11 13" id="KW-0511">Multifunctional enzyme</keyword>
<evidence type="ECO:0000256" key="9">
    <source>
        <dbReference type="ARBA" id="ARBA00022840"/>
    </source>
</evidence>
<evidence type="ECO:0000256" key="3">
    <source>
        <dbReference type="ARBA" id="ARBA00006883"/>
    </source>
</evidence>
<evidence type="ECO:0000256" key="11">
    <source>
        <dbReference type="ARBA" id="ARBA00023268"/>
    </source>
</evidence>
<dbReference type="GO" id="GO:0005524">
    <property type="term" value="F:ATP binding"/>
    <property type="evidence" value="ECO:0007669"/>
    <property type="project" value="UniProtKB-UniRule"/>
</dbReference>
<name>A0A933IBC9_UNCT6</name>
<dbReference type="EC" id="2.7.11.-" evidence="13"/>
<evidence type="ECO:0000259" key="14">
    <source>
        <dbReference type="Pfam" id="PF02603"/>
    </source>
</evidence>
<comment type="miscellaneous">
    <text evidence="13">Both phosphorylation and phosphorolysis are carried out by the same active site and suggest a common mechanism for both reactions.</text>
</comment>
<dbReference type="GO" id="GO:0004674">
    <property type="term" value="F:protein serine/threonine kinase activity"/>
    <property type="evidence" value="ECO:0007669"/>
    <property type="project" value="UniProtKB-KW"/>
</dbReference>
<evidence type="ECO:0000256" key="2">
    <source>
        <dbReference type="ARBA" id="ARBA00001946"/>
    </source>
</evidence>
<proteinExistence type="inferred from homology"/>
<dbReference type="Gene3D" id="3.40.1390.20">
    <property type="entry name" value="HprK N-terminal domain-like"/>
    <property type="match status" value="1"/>
</dbReference>
<dbReference type="EMBL" id="JACQXR010000084">
    <property type="protein sequence ID" value="MBI4726838.1"/>
    <property type="molecule type" value="Genomic_DNA"/>
</dbReference>
<dbReference type="PANTHER" id="PTHR30305:SF1">
    <property type="entry name" value="HPR KINASE_PHOSPHORYLASE"/>
    <property type="match status" value="1"/>
</dbReference>
<evidence type="ECO:0000256" key="4">
    <source>
        <dbReference type="ARBA" id="ARBA00022527"/>
    </source>
</evidence>
<evidence type="ECO:0000256" key="1">
    <source>
        <dbReference type="ARBA" id="ARBA00001120"/>
    </source>
</evidence>
<feature type="active site" evidence="13">
    <location>
        <position position="142"/>
    </location>
</feature>
<dbReference type="Gene3D" id="3.40.50.300">
    <property type="entry name" value="P-loop containing nucleotide triphosphate hydrolases"/>
    <property type="match status" value="1"/>
</dbReference>
<evidence type="ECO:0000256" key="13">
    <source>
        <dbReference type="HAMAP-Rule" id="MF_01249"/>
    </source>
</evidence>